<evidence type="ECO:0000256" key="1">
    <source>
        <dbReference type="SAM" id="Phobius"/>
    </source>
</evidence>
<dbReference type="AlphaFoldDB" id="A0AAW4V613"/>
<reference evidence="2" key="1">
    <citation type="submission" date="2021-10" db="EMBL/GenBank/DDBJ databases">
        <title>Collection of gut derived symbiotic bacterial strains cultured from healthy donors.</title>
        <authorList>
            <person name="Lin H."/>
            <person name="Littmann E."/>
            <person name="Kohout C."/>
            <person name="Pamer E.G."/>
        </authorList>
    </citation>
    <scope>NUCLEOTIDE SEQUENCE</scope>
    <source>
        <strain evidence="2">DFI.1.167</strain>
    </source>
</reference>
<comment type="caution">
    <text evidence="2">The sequence shown here is derived from an EMBL/GenBank/DDBJ whole genome shotgun (WGS) entry which is preliminary data.</text>
</comment>
<organism evidence="2 3">
    <name type="scientific">Phocaeicola vulgatus</name>
    <name type="common">Bacteroides vulgatus</name>
    <dbReference type="NCBI Taxonomy" id="821"/>
    <lineage>
        <taxon>Bacteria</taxon>
        <taxon>Pseudomonadati</taxon>
        <taxon>Bacteroidota</taxon>
        <taxon>Bacteroidia</taxon>
        <taxon>Bacteroidales</taxon>
        <taxon>Bacteroidaceae</taxon>
        <taxon>Phocaeicola</taxon>
    </lineage>
</organism>
<gene>
    <name evidence="2" type="ORF">LI282_16825</name>
</gene>
<dbReference type="EMBL" id="JAJCQG010000063">
    <property type="protein sequence ID" value="MCB7282693.1"/>
    <property type="molecule type" value="Genomic_DNA"/>
</dbReference>
<dbReference type="Proteomes" id="UP001199363">
    <property type="component" value="Unassembled WGS sequence"/>
</dbReference>
<feature type="transmembrane region" description="Helical" evidence="1">
    <location>
        <begin position="14"/>
        <end position="32"/>
    </location>
</feature>
<dbReference type="RefSeq" id="WP_117596723.1">
    <property type="nucleotide sequence ID" value="NZ_CAXTBS010000086.1"/>
</dbReference>
<accession>A0AAW4V613</accession>
<name>A0AAW4V613_PHOVU</name>
<proteinExistence type="predicted"/>
<keyword evidence="1" id="KW-0812">Transmembrane</keyword>
<keyword evidence="1" id="KW-0472">Membrane</keyword>
<evidence type="ECO:0000313" key="3">
    <source>
        <dbReference type="Proteomes" id="UP001199363"/>
    </source>
</evidence>
<dbReference type="InterPro" id="IPR025982">
    <property type="entry name" value="SieB"/>
</dbReference>
<dbReference type="Pfam" id="PF14163">
    <property type="entry name" value="SieB"/>
    <property type="match status" value="1"/>
</dbReference>
<protein>
    <submittedName>
        <fullName evidence="2">Superinfection exclusion B family protein</fullName>
    </submittedName>
</protein>
<feature type="transmembrane region" description="Helical" evidence="1">
    <location>
        <begin position="52"/>
        <end position="73"/>
    </location>
</feature>
<keyword evidence="1" id="KW-1133">Transmembrane helix</keyword>
<sequence length="203" mass="24019">MDKLIEKLFDLQKIPAQTFFIFFLACSCLLFIPTNLLDQVKLSTFKESYGEFIGLIWLISLIFTAITLLRTLLKFIKTRHNIRKIKGYIIEHINNLTLHEKAILREFYIQNKDAIGMPFDDDTVMSLEAKRIIYKVSSTGMVYDYGVIWGYAISQFAKRQLTYNNIELPQNPNQDQINWIIEHRPQWAQEQTQRENLRKGLFY</sequence>
<dbReference type="PROSITE" id="PS51257">
    <property type="entry name" value="PROKAR_LIPOPROTEIN"/>
    <property type="match status" value="1"/>
</dbReference>
<evidence type="ECO:0000313" key="2">
    <source>
        <dbReference type="EMBL" id="MCB7282693.1"/>
    </source>
</evidence>